<organism evidence="2 3">
    <name type="scientific">Maribacter orientalis</name>
    <dbReference type="NCBI Taxonomy" id="228957"/>
    <lineage>
        <taxon>Bacteria</taxon>
        <taxon>Pseudomonadati</taxon>
        <taxon>Bacteroidota</taxon>
        <taxon>Flavobacteriia</taxon>
        <taxon>Flavobacteriales</taxon>
        <taxon>Flavobacteriaceae</taxon>
        <taxon>Maribacter</taxon>
    </lineage>
</organism>
<dbReference type="STRING" id="228957.SAMN04488008_102549"/>
<evidence type="ECO:0000313" key="3">
    <source>
        <dbReference type="Proteomes" id="UP000198990"/>
    </source>
</evidence>
<proteinExistence type="predicted"/>
<dbReference type="Pfam" id="PF09722">
    <property type="entry name" value="Xre_MbcA_ParS_C"/>
    <property type="match status" value="1"/>
</dbReference>
<protein>
    <recommendedName>
        <fullName evidence="1">Antitoxin Xre/MbcA/ParS-like toxin-binding domain-containing protein</fullName>
    </recommendedName>
</protein>
<dbReference type="AlphaFoldDB" id="A0A1H7LEA1"/>
<accession>A0A1H7LEA1</accession>
<dbReference type="EMBL" id="FNZN01000002">
    <property type="protein sequence ID" value="SEK97322.1"/>
    <property type="molecule type" value="Genomic_DNA"/>
</dbReference>
<dbReference type="InterPro" id="IPR024467">
    <property type="entry name" value="Xre/MbcA/ParS-like_toxin-bd"/>
</dbReference>
<dbReference type="RefSeq" id="WP_091621473.1">
    <property type="nucleotide sequence ID" value="NZ_FNZN01000002.1"/>
</dbReference>
<sequence length="67" mass="7533">MQDLKKELIDLKKYGESVFEDKTNFEKWLKTKSKALGGITPESLLNSARGIQKVMDALGRIEHGILA</sequence>
<reference evidence="3" key="1">
    <citation type="submission" date="2016-10" db="EMBL/GenBank/DDBJ databases">
        <authorList>
            <person name="Varghese N."/>
            <person name="Submissions S."/>
        </authorList>
    </citation>
    <scope>NUCLEOTIDE SEQUENCE [LARGE SCALE GENOMIC DNA]</scope>
    <source>
        <strain evidence="3">DSM 16471</strain>
    </source>
</reference>
<feature type="domain" description="Antitoxin Xre/MbcA/ParS-like toxin-binding" evidence="1">
    <location>
        <begin position="16"/>
        <end position="64"/>
    </location>
</feature>
<evidence type="ECO:0000313" key="2">
    <source>
        <dbReference type="EMBL" id="SEK97322.1"/>
    </source>
</evidence>
<dbReference type="Proteomes" id="UP000198990">
    <property type="component" value="Unassembled WGS sequence"/>
</dbReference>
<evidence type="ECO:0000259" key="1">
    <source>
        <dbReference type="Pfam" id="PF09722"/>
    </source>
</evidence>
<dbReference type="OrthoDB" id="5770459at2"/>
<gene>
    <name evidence="2" type="ORF">SAMN04488008_102549</name>
</gene>
<keyword evidence="3" id="KW-1185">Reference proteome</keyword>
<name>A0A1H7LEA1_9FLAO</name>